<dbReference type="Proteomes" id="UP000886808">
    <property type="component" value="Unassembled WGS sequence"/>
</dbReference>
<dbReference type="InterPro" id="IPR011961">
    <property type="entry name" value="RimM"/>
</dbReference>
<dbReference type="Gene3D" id="2.30.30.240">
    <property type="entry name" value="PRC-barrel domain"/>
    <property type="match status" value="1"/>
</dbReference>
<reference evidence="8" key="1">
    <citation type="journal article" date="2021" name="PeerJ">
        <title>Extensive microbial diversity within the chicken gut microbiome revealed by metagenomics and culture.</title>
        <authorList>
            <person name="Gilroy R."/>
            <person name="Ravi A."/>
            <person name="Getino M."/>
            <person name="Pursley I."/>
            <person name="Horton D.L."/>
            <person name="Alikhan N.F."/>
            <person name="Baker D."/>
            <person name="Gharbi K."/>
            <person name="Hall N."/>
            <person name="Watson M."/>
            <person name="Adriaenssens E.M."/>
            <person name="Foster-Nyarko E."/>
            <person name="Jarju S."/>
            <person name="Secka A."/>
            <person name="Antonio M."/>
            <person name="Oren A."/>
            <person name="Chaudhuri R.R."/>
            <person name="La Ragione R."/>
            <person name="Hildebrand F."/>
            <person name="Pallen M.J."/>
        </authorList>
    </citation>
    <scope>NUCLEOTIDE SEQUENCE</scope>
    <source>
        <strain evidence="8">CHK193-4272</strain>
    </source>
</reference>
<dbReference type="PANTHER" id="PTHR33692">
    <property type="entry name" value="RIBOSOME MATURATION FACTOR RIMM"/>
    <property type="match status" value="1"/>
</dbReference>
<dbReference type="InterPro" id="IPR011033">
    <property type="entry name" value="PRC_barrel-like_sf"/>
</dbReference>
<dbReference type="Pfam" id="PF24986">
    <property type="entry name" value="PRC_RimM"/>
    <property type="match status" value="1"/>
</dbReference>
<feature type="domain" description="RimM N-terminal" evidence="6">
    <location>
        <begin position="8"/>
        <end position="86"/>
    </location>
</feature>
<dbReference type="SUPFAM" id="SSF50346">
    <property type="entry name" value="PRC-barrel domain"/>
    <property type="match status" value="1"/>
</dbReference>
<comment type="subcellular location">
    <subcellularLocation>
        <location evidence="5">Cytoplasm</location>
    </subcellularLocation>
</comment>
<reference evidence="8" key="2">
    <citation type="submission" date="2021-04" db="EMBL/GenBank/DDBJ databases">
        <authorList>
            <person name="Gilroy R."/>
        </authorList>
    </citation>
    <scope>NUCLEOTIDE SEQUENCE</scope>
    <source>
        <strain evidence="8">CHK193-4272</strain>
    </source>
</reference>
<dbReference type="Gene3D" id="2.40.30.60">
    <property type="entry name" value="RimM"/>
    <property type="match status" value="1"/>
</dbReference>
<evidence type="ECO:0000256" key="1">
    <source>
        <dbReference type="ARBA" id="ARBA00022490"/>
    </source>
</evidence>
<keyword evidence="3 5" id="KW-0698">rRNA processing</keyword>
<evidence type="ECO:0000256" key="3">
    <source>
        <dbReference type="ARBA" id="ARBA00022552"/>
    </source>
</evidence>
<name>A0A9D1PFR0_9FIRM</name>
<dbReference type="InterPro" id="IPR036976">
    <property type="entry name" value="RimM_N_sf"/>
</dbReference>
<comment type="function">
    <text evidence="5">An accessory protein needed during the final step in the assembly of 30S ribosomal subunit, possibly for assembly of the head region. Essential for efficient processing of 16S rRNA. May be needed both before and after RbfA during the maturation of 16S rRNA. It has affinity for free ribosomal 30S subunits but not for 70S ribosomes.</text>
</comment>
<keyword evidence="1 5" id="KW-0963">Cytoplasm</keyword>
<protein>
    <recommendedName>
        <fullName evidence="5">Ribosome maturation factor RimM</fullName>
    </recommendedName>
</protein>
<evidence type="ECO:0000313" key="8">
    <source>
        <dbReference type="EMBL" id="HIV61293.1"/>
    </source>
</evidence>
<evidence type="ECO:0000256" key="5">
    <source>
        <dbReference type="HAMAP-Rule" id="MF_00014"/>
    </source>
</evidence>
<organism evidence="8 9">
    <name type="scientific">Candidatus Butyricicoccus avistercoris</name>
    <dbReference type="NCBI Taxonomy" id="2838518"/>
    <lineage>
        <taxon>Bacteria</taxon>
        <taxon>Bacillati</taxon>
        <taxon>Bacillota</taxon>
        <taxon>Clostridia</taxon>
        <taxon>Eubacteriales</taxon>
        <taxon>Butyricicoccaceae</taxon>
        <taxon>Butyricicoccus</taxon>
    </lineage>
</organism>
<dbReference type="GO" id="GO:0005840">
    <property type="term" value="C:ribosome"/>
    <property type="evidence" value="ECO:0007669"/>
    <property type="project" value="InterPro"/>
</dbReference>
<gene>
    <name evidence="5 8" type="primary">rimM</name>
    <name evidence="8" type="ORF">H9746_00335</name>
</gene>
<evidence type="ECO:0000313" key="9">
    <source>
        <dbReference type="Proteomes" id="UP000886808"/>
    </source>
</evidence>
<dbReference type="GO" id="GO:0042274">
    <property type="term" value="P:ribosomal small subunit biogenesis"/>
    <property type="evidence" value="ECO:0007669"/>
    <property type="project" value="UniProtKB-UniRule"/>
</dbReference>
<feature type="domain" description="Ribosome maturation factor RimM PRC barrel" evidence="7">
    <location>
        <begin position="97"/>
        <end position="166"/>
    </location>
</feature>
<comment type="similarity">
    <text evidence="5">Belongs to the RimM family.</text>
</comment>
<dbReference type="GO" id="GO:0006364">
    <property type="term" value="P:rRNA processing"/>
    <property type="evidence" value="ECO:0007669"/>
    <property type="project" value="UniProtKB-UniRule"/>
</dbReference>
<dbReference type="NCBIfam" id="TIGR02273">
    <property type="entry name" value="16S_RimM"/>
    <property type="match status" value="1"/>
</dbReference>
<comment type="subunit">
    <text evidence="5">Binds ribosomal protein uS19.</text>
</comment>
<evidence type="ECO:0000256" key="2">
    <source>
        <dbReference type="ARBA" id="ARBA00022517"/>
    </source>
</evidence>
<dbReference type="EMBL" id="DXIE01000003">
    <property type="protein sequence ID" value="HIV61293.1"/>
    <property type="molecule type" value="Genomic_DNA"/>
</dbReference>
<evidence type="ECO:0000259" key="6">
    <source>
        <dbReference type="Pfam" id="PF01782"/>
    </source>
</evidence>
<dbReference type="GO" id="GO:0005737">
    <property type="term" value="C:cytoplasm"/>
    <property type="evidence" value="ECO:0007669"/>
    <property type="project" value="UniProtKB-SubCell"/>
</dbReference>
<sequence length="168" mass="18887">MKKQFLEAGKIVNTHGVMGDIKVQSWCDSPEVLLDFDTLYLSPEQPIKIKRSYVHKNCVIMHVEGVNTYEAAEALKNKVIYLDREDVELPDDLVFIQDIIGLSVFDERTGETIGILKDVNQGAGHDLYIIKREDGKKDALIPACKPFLKSVDLEKGIITVETIEGLIE</sequence>
<keyword evidence="2 5" id="KW-0690">Ribosome biogenesis</keyword>
<dbReference type="InterPro" id="IPR009000">
    <property type="entry name" value="Transl_B-barrel_sf"/>
</dbReference>
<keyword evidence="4 5" id="KW-0143">Chaperone</keyword>
<dbReference type="InterPro" id="IPR002676">
    <property type="entry name" value="RimM_N"/>
</dbReference>
<dbReference type="PANTHER" id="PTHR33692:SF1">
    <property type="entry name" value="RIBOSOME MATURATION FACTOR RIMM"/>
    <property type="match status" value="1"/>
</dbReference>
<dbReference type="HAMAP" id="MF_00014">
    <property type="entry name" value="Ribosome_mat_RimM"/>
    <property type="match status" value="1"/>
</dbReference>
<dbReference type="Pfam" id="PF01782">
    <property type="entry name" value="RimM"/>
    <property type="match status" value="1"/>
</dbReference>
<comment type="domain">
    <text evidence="5">The PRC barrel domain binds ribosomal protein uS19.</text>
</comment>
<dbReference type="InterPro" id="IPR056792">
    <property type="entry name" value="PRC_RimM"/>
</dbReference>
<proteinExistence type="inferred from homology"/>
<evidence type="ECO:0000256" key="4">
    <source>
        <dbReference type="ARBA" id="ARBA00023186"/>
    </source>
</evidence>
<comment type="caution">
    <text evidence="8">The sequence shown here is derived from an EMBL/GenBank/DDBJ whole genome shotgun (WGS) entry which is preliminary data.</text>
</comment>
<dbReference type="GO" id="GO:0043022">
    <property type="term" value="F:ribosome binding"/>
    <property type="evidence" value="ECO:0007669"/>
    <property type="project" value="InterPro"/>
</dbReference>
<evidence type="ECO:0000259" key="7">
    <source>
        <dbReference type="Pfam" id="PF24986"/>
    </source>
</evidence>
<dbReference type="AlphaFoldDB" id="A0A9D1PFR0"/>
<dbReference type="SUPFAM" id="SSF50447">
    <property type="entry name" value="Translation proteins"/>
    <property type="match status" value="1"/>
</dbReference>
<accession>A0A9D1PFR0</accession>